<dbReference type="GeneID" id="29115533"/>
<dbReference type="Pfam" id="PF06985">
    <property type="entry name" value="HET"/>
    <property type="match status" value="1"/>
</dbReference>
<gene>
    <name evidence="2" type="ORF">CC77DRAFT_1098281</name>
</gene>
<dbReference type="STRING" id="5599.A0A177DAE0"/>
<feature type="domain" description="Heterokaryon incompatibility" evidence="1">
    <location>
        <begin position="275"/>
        <end position="412"/>
    </location>
</feature>
<evidence type="ECO:0000259" key="1">
    <source>
        <dbReference type="Pfam" id="PF06985"/>
    </source>
</evidence>
<dbReference type="OMA" id="CINQKED"/>
<dbReference type="EMBL" id="KV441489">
    <property type="protein sequence ID" value="OAG16703.1"/>
    <property type="molecule type" value="Genomic_DNA"/>
</dbReference>
<protein>
    <submittedName>
        <fullName evidence="2">HET-domain-containing protein</fullName>
    </submittedName>
</protein>
<name>A0A177DAE0_ALTAL</name>
<reference evidence="2 3" key="1">
    <citation type="submission" date="2016-05" db="EMBL/GenBank/DDBJ databases">
        <title>Comparative analysis of secretome profiles of manganese(II)-oxidizing ascomycete fungi.</title>
        <authorList>
            <consortium name="DOE Joint Genome Institute"/>
            <person name="Zeiner C.A."/>
            <person name="Purvine S.O."/>
            <person name="Zink E.M."/>
            <person name="Wu S."/>
            <person name="Pasa-Tolic L."/>
            <person name="Chaput D.L."/>
            <person name="Haridas S."/>
            <person name="Grigoriev I.V."/>
            <person name="Santelli C.M."/>
            <person name="Hansel C.M."/>
        </authorList>
    </citation>
    <scope>NUCLEOTIDE SEQUENCE [LARGE SCALE GENOMIC DNA]</scope>
    <source>
        <strain evidence="2 3">SRC1lrK2f</strain>
    </source>
</reference>
<evidence type="ECO:0000313" key="2">
    <source>
        <dbReference type="EMBL" id="OAG16703.1"/>
    </source>
</evidence>
<accession>A0A177DAE0</accession>
<evidence type="ECO:0000313" key="3">
    <source>
        <dbReference type="Proteomes" id="UP000077248"/>
    </source>
</evidence>
<dbReference type="AlphaFoldDB" id="A0A177DAE0"/>
<keyword evidence="3" id="KW-1185">Reference proteome</keyword>
<dbReference type="InterPro" id="IPR010730">
    <property type="entry name" value="HET"/>
</dbReference>
<organism evidence="2 3">
    <name type="scientific">Alternaria alternata</name>
    <name type="common">Alternaria rot fungus</name>
    <name type="synonym">Torula alternata</name>
    <dbReference type="NCBI Taxonomy" id="5599"/>
    <lineage>
        <taxon>Eukaryota</taxon>
        <taxon>Fungi</taxon>
        <taxon>Dikarya</taxon>
        <taxon>Ascomycota</taxon>
        <taxon>Pezizomycotina</taxon>
        <taxon>Dothideomycetes</taxon>
        <taxon>Pleosporomycetidae</taxon>
        <taxon>Pleosporales</taxon>
        <taxon>Pleosporineae</taxon>
        <taxon>Pleosporaceae</taxon>
        <taxon>Alternaria</taxon>
        <taxon>Alternaria sect. Alternaria</taxon>
        <taxon>Alternaria alternata complex</taxon>
    </lineage>
</organism>
<dbReference type="KEGG" id="aalt:CC77DRAFT_1098281"/>
<dbReference type="VEuPathDB" id="FungiDB:CC77DRAFT_1098281"/>
<sequence>MADQARNWITRKWKSRHKEDDAAVSGTDATFRLPSLLRRLHRQQVDESSLRRSHQHGDIYETSGEAVHQEPSTLCSRCSTIYVKGLFVDAVGKPTATKLINLGELGVEAELSSCSLCRLFHAVRIQDDDNSPIDGYDNSPIEGYDIAPVKDYFLYLIDPPPRMYRWDRPVLAVVKEKWTSRLPTGAIYHYIHDMGLSRGFIAASKMDPFVYSVRALSIDAMSVDFNIIRGWIHRCAEDHKLYCTQGETSALWPAKMKLIDCERRKIVSAQPSYTYSALSYVWGTSRSDDGDRCVHNELPATLPRTVADALKVTKELGLRYIWIDRYCINQKEDDEKQVQIRQMDLIYQKAFVTIIAAAGTDPHFGLPGVSATSRSPQPTAWVNGRCHVSTLTSPRLLINASKWMRRAWTYQESYFSTRRIVFTEQQVLYECRSGIAYETVDTFQENGVYYLLNQPAVGKDDHSNICQLLEEYCGRELSVDSDAIRAFEGVFHNYRRRHHVHQYLGIPIMPLQTEISLENRHRSRGEAFAAGLTWCNKVPGTRRSLFPTWSWAGWTAPINYKGRLCWRGLELGNERPLKVFVESCDGSLWDMDELSDVSLDWGVLGSSGKFIHIEAWTIPVDVQCMPNRAEEFRYHKYWYEDGSGYLARFQGDERVVKIPMHSLYQKHGNGVPTQQSCAPDFEQHSLLGIVLGRCEDLSDLVPANVIFIMVVQEKEYYYERVGHILFAMECPPGFEGHIPIDESAERELQTIFRSKKRRTIRLG</sequence>
<dbReference type="PANTHER" id="PTHR33112">
    <property type="entry name" value="DOMAIN PROTEIN, PUTATIVE-RELATED"/>
    <property type="match status" value="1"/>
</dbReference>
<dbReference type="RefSeq" id="XP_018382124.1">
    <property type="nucleotide sequence ID" value="XM_018529939.1"/>
</dbReference>
<proteinExistence type="predicted"/>
<dbReference type="Proteomes" id="UP000077248">
    <property type="component" value="Unassembled WGS sequence"/>
</dbReference>
<dbReference type="PANTHER" id="PTHR33112:SF1">
    <property type="entry name" value="HETEROKARYON INCOMPATIBILITY DOMAIN-CONTAINING PROTEIN"/>
    <property type="match status" value="1"/>
</dbReference>